<name>A0A2T2NWQ9_CORCC</name>
<accession>A0A2T2NWQ9</accession>
<evidence type="ECO:0000313" key="2">
    <source>
        <dbReference type="Proteomes" id="UP000240883"/>
    </source>
</evidence>
<dbReference type="Proteomes" id="UP000240883">
    <property type="component" value="Unassembled WGS sequence"/>
</dbReference>
<dbReference type="EMBL" id="KZ678132">
    <property type="protein sequence ID" value="PSN69854.1"/>
    <property type="molecule type" value="Genomic_DNA"/>
</dbReference>
<dbReference type="AlphaFoldDB" id="A0A2T2NWQ9"/>
<dbReference type="InterPro" id="IPR008775">
    <property type="entry name" value="Phytyl_CoA_dOase-like"/>
</dbReference>
<keyword evidence="2" id="KW-1185">Reference proteome</keyword>
<organism evidence="1 2">
    <name type="scientific">Corynespora cassiicola Philippines</name>
    <dbReference type="NCBI Taxonomy" id="1448308"/>
    <lineage>
        <taxon>Eukaryota</taxon>
        <taxon>Fungi</taxon>
        <taxon>Dikarya</taxon>
        <taxon>Ascomycota</taxon>
        <taxon>Pezizomycotina</taxon>
        <taxon>Dothideomycetes</taxon>
        <taxon>Pleosporomycetidae</taxon>
        <taxon>Pleosporales</taxon>
        <taxon>Corynesporascaceae</taxon>
        <taxon>Corynespora</taxon>
    </lineage>
</organism>
<proteinExistence type="predicted"/>
<dbReference type="Pfam" id="PF05721">
    <property type="entry name" value="PhyH"/>
    <property type="match status" value="1"/>
</dbReference>
<sequence length="130" mass="14302">MLASVKRFPANADPHEVHQYLNADSVVVVEGAATRDSIDTVMEEVGSVGGCQPLHLLPQSFSSTLHHITHPAKRETDFGIAYPATDITKENGAIRVVIGSNSWRDERDPSEKDEYLVELRKGDSLVLYVS</sequence>
<dbReference type="Gene3D" id="2.60.120.620">
    <property type="entry name" value="q2cbj1_9rhob like domain"/>
    <property type="match status" value="1"/>
</dbReference>
<reference evidence="1 2" key="1">
    <citation type="journal article" date="2018" name="Front. Microbiol.">
        <title>Genome-Wide Analysis of Corynespora cassiicola Leaf Fall Disease Putative Effectors.</title>
        <authorList>
            <person name="Lopez D."/>
            <person name="Ribeiro S."/>
            <person name="Label P."/>
            <person name="Fumanal B."/>
            <person name="Venisse J.S."/>
            <person name="Kohler A."/>
            <person name="de Oliveira R.R."/>
            <person name="Labutti K."/>
            <person name="Lipzen A."/>
            <person name="Lail K."/>
            <person name="Bauer D."/>
            <person name="Ohm R.A."/>
            <person name="Barry K.W."/>
            <person name="Spatafora J."/>
            <person name="Grigoriev I.V."/>
            <person name="Martin F.M."/>
            <person name="Pujade-Renaud V."/>
        </authorList>
    </citation>
    <scope>NUCLEOTIDE SEQUENCE [LARGE SCALE GENOMIC DNA]</scope>
    <source>
        <strain evidence="1 2">Philippines</strain>
    </source>
</reference>
<protein>
    <submittedName>
        <fullName evidence="1">Uncharacterized protein</fullName>
    </submittedName>
</protein>
<dbReference type="OrthoDB" id="3739574at2759"/>
<dbReference type="SUPFAM" id="SSF51197">
    <property type="entry name" value="Clavaminate synthase-like"/>
    <property type="match status" value="1"/>
</dbReference>
<evidence type="ECO:0000313" key="1">
    <source>
        <dbReference type="EMBL" id="PSN69854.1"/>
    </source>
</evidence>
<gene>
    <name evidence="1" type="ORF">BS50DRAFT_631824</name>
</gene>